<evidence type="ECO:0000313" key="2">
    <source>
        <dbReference type="EMBL" id="CAF1260036.1"/>
    </source>
</evidence>
<dbReference type="SUPFAM" id="SSF49764">
    <property type="entry name" value="HSP20-like chaperones"/>
    <property type="match status" value="1"/>
</dbReference>
<evidence type="ECO:0000313" key="4">
    <source>
        <dbReference type="Proteomes" id="UP000663854"/>
    </source>
</evidence>
<proteinExistence type="predicted"/>
<dbReference type="Proteomes" id="UP000663870">
    <property type="component" value="Unassembled WGS sequence"/>
</dbReference>
<gene>
    <name evidence="3" type="ORF">JXQ802_LOCUS42905</name>
    <name evidence="2" type="ORF">PYM288_LOCUS27828</name>
</gene>
<feature type="region of interest" description="Disordered" evidence="1">
    <location>
        <begin position="75"/>
        <end position="97"/>
    </location>
</feature>
<feature type="compositionally biased region" description="Low complexity" evidence="1">
    <location>
        <begin position="134"/>
        <end position="144"/>
    </location>
</feature>
<feature type="compositionally biased region" description="Low complexity" evidence="1">
    <location>
        <begin position="158"/>
        <end position="167"/>
    </location>
</feature>
<comment type="caution">
    <text evidence="2">The sequence shown here is derived from an EMBL/GenBank/DDBJ whole genome shotgun (WGS) entry which is preliminary data.</text>
</comment>
<accession>A0A815AQ27</accession>
<dbReference type="Proteomes" id="UP000663854">
    <property type="component" value="Unassembled WGS sequence"/>
</dbReference>
<keyword evidence="5" id="KW-1185">Reference proteome</keyword>
<sequence length="182" mass="19680">MNATGDTTKPIVPRSFIFAINVQTKLYSISIARLFGKIQPERCSIKYQHGGCWITLIKLGSMPWMNRVCDDLSPGLDIQEDDNQSPPTSAPPEEALLKDTDIPLPFNLVPLASYSSSQSTTKKRPAPPPPFNVISIASSASSQQKTKKGPAPLPPVNLVPLALSPSSQPKTKKRPAPLPPTN</sequence>
<dbReference type="EMBL" id="CAJNOL010002985">
    <property type="protein sequence ID" value="CAF1540395.1"/>
    <property type="molecule type" value="Genomic_DNA"/>
</dbReference>
<protein>
    <submittedName>
        <fullName evidence="2">Uncharacterized protein</fullName>
    </submittedName>
</protein>
<evidence type="ECO:0000313" key="5">
    <source>
        <dbReference type="Proteomes" id="UP000663870"/>
    </source>
</evidence>
<organism evidence="2 4">
    <name type="scientific">Rotaria sordida</name>
    <dbReference type="NCBI Taxonomy" id="392033"/>
    <lineage>
        <taxon>Eukaryota</taxon>
        <taxon>Metazoa</taxon>
        <taxon>Spiralia</taxon>
        <taxon>Gnathifera</taxon>
        <taxon>Rotifera</taxon>
        <taxon>Eurotatoria</taxon>
        <taxon>Bdelloidea</taxon>
        <taxon>Philodinida</taxon>
        <taxon>Philodinidae</taxon>
        <taxon>Rotaria</taxon>
    </lineage>
</organism>
<evidence type="ECO:0000313" key="3">
    <source>
        <dbReference type="EMBL" id="CAF1540395.1"/>
    </source>
</evidence>
<name>A0A815AQ27_9BILA</name>
<feature type="region of interest" description="Disordered" evidence="1">
    <location>
        <begin position="117"/>
        <end position="182"/>
    </location>
</feature>
<evidence type="ECO:0000256" key="1">
    <source>
        <dbReference type="SAM" id="MobiDB-lite"/>
    </source>
</evidence>
<dbReference type="InterPro" id="IPR008978">
    <property type="entry name" value="HSP20-like_chaperone"/>
</dbReference>
<dbReference type="AlphaFoldDB" id="A0A815AQ27"/>
<dbReference type="EMBL" id="CAJNOH010001914">
    <property type="protein sequence ID" value="CAF1260036.1"/>
    <property type="molecule type" value="Genomic_DNA"/>
</dbReference>
<reference evidence="2" key="1">
    <citation type="submission" date="2021-02" db="EMBL/GenBank/DDBJ databases">
        <authorList>
            <person name="Nowell W R."/>
        </authorList>
    </citation>
    <scope>NUCLEOTIDE SEQUENCE</scope>
</reference>